<reference evidence="3 4" key="1">
    <citation type="journal article" date="2018" name="Sci. Rep.">
        <title>Comparative genomics provides insights into the lifestyle and reveals functional heterogeneity of dark septate endophytic fungi.</title>
        <authorList>
            <person name="Knapp D.G."/>
            <person name="Nemeth J.B."/>
            <person name="Barry K."/>
            <person name="Hainaut M."/>
            <person name="Henrissat B."/>
            <person name="Johnson J."/>
            <person name="Kuo A."/>
            <person name="Lim J.H.P."/>
            <person name="Lipzen A."/>
            <person name="Nolan M."/>
            <person name="Ohm R.A."/>
            <person name="Tamas L."/>
            <person name="Grigoriev I.V."/>
            <person name="Spatafora J.W."/>
            <person name="Nagy L.G."/>
            <person name="Kovacs G.M."/>
        </authorList>
    </citation>
    <scope>NUCLEOTIDE SEQUENCE [LARGE SCALE GENOMIC DNA]</scope>
    <source>
        <strain evidence="3 4">DSE2036</strain>
    </source>
</reference>
<dbReference type="EMBL" id="KZ805361">
    <property type="protein sequence ID" value="PVI01203.1"/>
    <property type="molecule type" value="Genomic_DNA"/>
</dbReference>
<accession>A0A2V1DSH5</accession>
<evidence type="ECO:0000256" key="1">
    <source>
        <dbReference type="SAM" id="MobiDB-lite"/>
    </source>
</evidence>
<dbReference type="AlphaFoldDB" id="A0A2V1DSH5"/>
<dbReference type="Proteomes" id="UP000244855">
    <property type="component" value="Unassembled WGS sequence"/>
</dbReference>
<sequence>MGLCTHSMKKGSVIGEEVHRPADSELAIDPRLLDDSSGPSVSSEEVHRPADSESAIDPRLLHDSSGPSVSTEEVHRLSDLLFVGSDNKLDDGDDGAFPDLSSELSHSDIAEANDVANIMLNDDSLEKEHDVSTASIETWINSFSKYNVVRNSEAVRIWNKWTKSSKQILILMLPSGPSASEAIHATNPYSSSIHVQHRDANIHIGVSHHVIKAHTTMCAQGRSKVKTDKPHQCPDCSYQGASEKHLNKHVQSTHKFKHRTCPDCPEDSTVYEKKKAYEYYRKKVHTDR</sequence>
<feature type="region of interest" description="Disordered" evidence="1">
    <location>
        <begin position="1"/>
        <end position="71"/>
    </location>
</feature>
<name>A0A2V1DSH5_9PLEO</name>
<evidence type="ECO:0000313" key="3">
    <source>
        <dbReference type="EMBL" id="PVI01203.1"/>
    </source>
</evidence>
<feature type="domain" description="C2H2-type" evidence="2">
    <location>
        <begin position="231"/>
        <end position="254"/>
    </location>
</feature>
<organism evidence="3 4">
    <name type="scientific">Periconia macrospinosa</name>
    <dbReference type="NCBI Taxonomy" id="97972"/>
    <lineage>
        <taxon>Eukaryota</taxon>
        <taxon>Fungi</taxon>
        <taxon>Dikarya</taxon>
        <taxon>Ascomycota</taxon>
        <taxon>Pezizomycotina</taxon>
        <taxon>Dothideomycetes</taxon>
        <taxon>Pleosporomycetidae</taxon>
        <taxon>Pleosporales</taxon>
        <taxon>Massarineae</taxon>
        <taxon>Periconiaceae</taxon>
        <taxon>Periconia</taxon>
    </lineage>
</organism>
<dbReference type="SMART" id="SM00355">
    <property type="entry name" value="ZnF_C2H2"/>
    <property type="match status" value="1"/>
</dbReference>
<protein>
    <recommendedName>
        <fullName evidence="2">C2H2-type domain-containing protein</fullName>
    </recommendedName>
</protein>
<dbReference type="OrthoDB" id="10067983at2759"/>
<gene>
    <name evidence="3" type="ORF">DM02DRAFT_627854</name>
</gene>
<dbReference type="InterPro" id="IPR013087">
    <property type="entry name" value="Znf_C2H2_type"/>
</dbReference>
<evidence type="ECO:0000313" key="4">
    <source>
        <dbReference type="Proteomes" id="UP000244855"/>
    </source>
</evidence>
<proteinExistence type="predicted"/>
<evidence type="ECO:0000259" key="2">
    <source>
        <dbReference type="SMART" id="SM00355"/>
    </source>
</evidence>
<keyword evidence="4" id="KW-1185">Reference proteome</keyword>